<feature type="compositionally biased region" description="Acidic residues" evidence="1">
    <location>
        <begin position="672"/>
        <end position="687"/>
    </location>
</feature>
<dbReference type="OrthoDB" id="2555377at2759"/>
<feature type="region of interest" description="Disordered" evidence="1">
    <location>
        <begin position="219"/>
        <end position="324"/>
    </location>
</feature>
<feature type="compositionally biased region" description="Basic and acidic residues" evidence="1">
    <location>
        <begin position="173"/>
        <end position="183"/>
    </location>
</feature>
<dbReference type="RefSeq" id="XP_025356901.1">
    <property type="nucleotide sequence ID" value="XM_025500624.1"/>
</dbReference>
<feature type="transmembrane region" description="Helical" evidence="2">
    <location>
        <begin position="767"/>
        <end position="787"/>
    </location>
</feature>
<protein>
    <recommendedName>
        <fullName evidence="5">Transmembrane protein</fullName>
    </recommendedName>
</protein>
<dbReference type="InParanoid" id="A0A316VG49"/>
<keyword evidence="2" id="KW-0472">Membrane</keyword>
<feature type="compositionally biased region" description="Basic residues" evidence="1">
    <location>
        <begin position="148"/>
        <end position="158"/>
    </location>
</feature>
<accession>A0A316VG49</accession>
<evidence type="ECO:0008006" key="5">
    <source>
        <dbReference type="Google" id="ProtNLM"/>
    </source>
</evidence>
<keyword evidence="2" id="KW-0812">Transmembrane</keyword>
<evidence type="ECO:0000256" key="1">
    <source>
        <dbReference type="SAM" id="MobiDB-lite"/>
    </source>
</evidence>
<feature type="region of interest" description="Disordered" evidence="1">
    <location>
        <begin position="669"/>
        <end position="732"/>
    </location>
</feature>
<dbReference type="Proteomes" id="UP000245771">
    <property type="component" value="Unassembled WGS sequence"/>
</dbReference>
<keyword evidence="2" id="KW-1133">Transmembrane helix</keyword>
<organism evidence="3 4">
    <name type="scientific">Meira miltonrushii</name>
    <dbReference type="NCBI Taxonomy" id="1280837"/>
    <lineage>
        <taxon>Eukaryota</taxon>
        <taxon>Fungi</taxon>
        <taxon>Dikarya</taxon>
        <taxon>Basidiomycota</taxon>
        <taxon>Ustilaginomycotina</taxon>
        <taxon>Exobasidiomycetes</taxon>
        <taxon>Exobasidiales</taxon>
        <taxon>Brachybasidiaceae</taxon>
        <taxon>Meira</taxon>
    </lineage>
</organism>
<dbReference type="GeneID" id="37022405"/>
<gene>
    <name evidence="3" type="ORF">FA14DRAFT_175912</name>
</gene>
<sequence>MLVPQNEDKSKAANPKSLHAFLHRPLCQIYCKDVCRKDEGTFKYNSHFNFCFQQQTPSPRMVVFLIGVAFFISIKLNESQNNNESSSSTIRSLLGLFATIIFSKRLFDRFQYTTDFEMNGRQLLMASQSDNKSAFNTREPFKLQPPPFRKREKRKGRLFGRQGSLSSESSSPKQDDGIGERSDVVGFMKPQSGFTFMPSGFNKHEGDTVLSPKQILANDDRLFYPPPSAFSDDEEESELRASQQATPKATHFNFSSLRKRSSSSATESKQSEKAKTTSSKTSSVTNGTFGVLRRRSSVQATQNSQQSCNTQDDRSSATTSSLSDDILGHQIKTVIPQRRSSKEVHTVISVPPQTPVSPKKLEDLHSPVSIAGFERYPPAKEEDLLVVKQSNYPSSWCSFKSEHEPLSATLRRIGAARTTGCFAIVDEDDQEEEDAMLDVTTSAPKRWIQQMDSKFEDCEEAKALLAQNRAATADAEEVLCHPRLFVTTDSSATMKPIRLSDEILHVDAESGYNSDSTLQASPYLKPTAFSSCDDFKRKPNSYIQSTPRGAPHRSPSPCIPTEENASLWKSMRRMSQTLSAYIFGNHLRARSTETDLFFPVPSEQTPRPGVALALAGHSHGDGWGGMRPRTSWFPDLRLGPLLSPSAIEQHRPMKLRSFHLKAQPSKVNALNDESEWIDEEENEEENKEEACTSSSADPVLRKLRVRFPSQLPAPHKQRREQEEEQHRNMQSQSTMLTYTSNSVEARPVQPFATRIRDQIKTQQARRWAAVLIFLVVAGAIACVIVILTDNNHHTDKHVLQTSTGTNDTNAFSQPSHRRSLIMNAVLQSIE</sequence>
<evidence type="ECO:0000256" key="2">
    <source>
        <dbReference type="SAM" id="Phobius"/>
    </source>
</evidence>
<feature type="compositionally biased region" description="Polar residues" evidence="1">
    <location>
        <begin position="297"/>
        <end position="323"/>
    </location>
</feature>
<feature type="region of interest" description="Disordered" evidence="1">
    <location>
        <begin position="129"/>
        <end position="184"/>
    </location>
</feature>
<name>A0A316VG49_9BASI</name>
<keyword evidence="4" id="KW-1185">Reference proteome</keyword>
<proteinExistence type="predicted"/>
<evidence type="ECO:0000313" key="4">
    <source>
        <dbReference type="Proteomes" id="UP000245771"/>
    </source>
</evidence>
<evidence type="ECO:0000313" key="3">
    <source>
        <dbReference type="EMBL" id="PWN36599.1"/>
    </source>
</evidence>
<dbReference type="AlphaFoldDB" id="A0A316VG49"/>
<reference evidence="3 4" key="1">
    <citation type="journal article" date="2018" name="Mol. Biol. Evol.">
        <title>Broad Genomic Sampling Reveals a Smut Pathogenic Ancestry of the Fungal Clade Ustilaginomycotina.</title>
        <authorList>
            <person name="Kijpornyongpan T."/>
            <person name="Mondo S.J."/>
            <person name="Barry K."/>
            <person name="Sandor L."/>
            <person name="Lee J."/>
            <person name="Lipzen A."/>
            <person name="Pangilinan J."/>
            <person name="LaButti K."/>
            <person name="Hainaut M."/>
            <person name="Henrissat B."/>
            <person name="Grigoriev I.V."/>
            <person name="Spatafora J.W."/>
            <person name="Aime M.C."/>
        </authorList>
    </citation>
    <scope>NUCLEOTIDE SEQUENCE [LARGE SCALE GENOMIC DNA]</scope>
    <source>
        <strain evidence="3 4">MCA 3882</strain>
    </source>
</reference>
<dbReference type="EMBL" id="KZ819602">
    <property type="protein sequence ID" value="PWN36599.1"/>
    <property type="molecule type" value="Genomic_DNA"/>
</dbReference>